<dbReference type="AlphaFoldDB" id="A0A367LH09"/>
<comment type="caution">
    <text evidence="1">The sequence shown here is derived from an EMBL/GenBank/DDBJ whole genome shotgun (WGS) entry which is preliminary data.</text>
</comment>
<evidence type="ECO:0000313" key="2">
    <source>
        <dbReference type="Proteomes" id="UP000253664"/>
    </source>
</evidence>
<sequence length="131" mass="15116">MLLDSVSRPRRAVRACRRRRYQLPGNGTTTTYFMTDIPHLTGEGTLCLLALQFVEAEHEHHHLVNKHLIVALKNKLRCEPKLLSDFDRGFRDGYTWGTWWTKYCIYRSLLGGYLPRCGATSKVPSLYLSTT</sequence>
<dbReference type="Proteomes" id="UP000253664">
    <property type="component" value="Unassembled WGS sequence"/>
</dbReference>
<protein>
    <submittedName>
        <fullName evidence="1">Uncharacterized protein</fullName>
    </submittedName>
</protein>
<evidence type="ECO:0000313" key="1">
    <source>
        <dbReference type="EMBL" id="RCI13708.1"/>
    </source>
</evidence>
<accession>A0A367LH09</accession>
<proteinExistence type="predicted"/>
<keyword evidence="2" id="KW-1185">Reference proteome</keyword>
<dbReference type="EMBL" id="LKCN02000005">
    <property type="protein sequence ID" value="RCI13708.1"/>
    <property type="molecule type" value="Genomic_DNA"/>
</dbReference>
<gene>
    <name evidence="1" type="ORF">L249_7954</name>
</gene>
<reference evidence="1 2" key="1">
    <citation type="journal article" date="2015" name="BMC Genomics">
        <title>Insights from the genome of Ophiocordyceps polyrhachis-furcata to pathogenicity and host specificity in insect fungi.</title>
        <authorList>
            <person name="Wichadakul D."/>
            <person name="Kobmoo N."/>
            <person name="Ingsriswang S."/>
            <person name="Tangphatsornruang S."/>
            <person name="Chantasingh D."/>
            <person name="Luangsa-ard J.J."/>
            <person name="Eurwilaichitr L."/>
        </authorList>
    </citation>
    <scope>NUCLEOTIDE SEQUENCE [LARGE SCALE GENOMIC DNA]</scope>
    <source>
        <strain evidence="1 2">BCC 54312</strain>
    </source>
</reference>
<organism evidence="1 2">
    <name type="scientific">Ophiocordyceps polyrhachis-furcata BCC 54312</name>
    <dbReference type="NCBI Taxonomy" id="1330021"/>
    <lineage>
        <taxon>Eukaryota</taxon>
        <taxon>Fungi</taxon>
        <taxon>Dikarya</taxon>
        <taxon>Ascomycota</taxon>
        <taxon>Pezizomycotina</taxon>
        <taxon>Sordariomycetes</taxon>
        <taxon>Hypocreomycetidae</taxon>
        <taxon>Hypocreales</taxon>
        <taxon>Ophiocordycipitaceae</taxon>
        <taxon>Ophiocordyceps</taxon>
    </lineage>
</organism>
<name>A0A367LH09_9HYPO</name>